<evidence type="ECO:0000256" key="3">
    <source>
        <dbReference type="ARBA" id="ARBA00022729"/>
    </source>
</evidence>
<evidence type="ECO:0000256" key="4">
    <source>
        <dbReference type="ARBA" id="ARBA00022737"/>
    </source>
</evidence>
<dbReference type="PANTHER" id="PTHR10827">
    <property type="entry name" value="RETICULOCALBIN"/>
    <property type="match status" value="1"/>
</dbReference>
<comment type="subunit">
    <text evidence="10">Interacts with PCSK6 (immature form including the propeptide); probably involved in the maturation and the secretion of PCSK6.</text>
</comment>
<gene>
    <name evidence="13" type="ORF">PACLA_8A070753</name>
</gene>
<evidence type="ECO:0000259" key="12">
    <source>
        <dbReference type="Pfam" id="PF13499"/>
    </source>
</evidence>
<dbReference type="Gene3D" id="1.10.238.10">
    <property type="entry name" value="EF-hand"/>
    <property type="match status" value="3"/>
</dbReference>
<dbReference type="GO" id="GO:0005509">
    <property type="term" value="F:calcium ion binding"/>
    <property type="evidence" value="ECO:0007669"/>
    <property type="project" value="InterPro"/>
</dbReference>
<organism evidence="13 14">
    <name type="scientific">Paramuricea clavata</name>
    <name type="common">Red gorgonian</name>
    <name type="synonym">Violescent sea-whip</name>
    <dbReference type="NCBI Taxonomy" id="317549"/>
    <lineage>
        <taxon>Eukaryota</taxon>
        <taxon>Metazoa</taxon>
        <taxon>Cnidaria</taxon>
        <taxon>Anthozoa</taxon>
        <taxon>Octocorallia</taxon>
        <taxon>Malacalcyonacea</taxon>
        <taxon>Plexauridae</taxon>
        <taxon>Paramuricea</taxon>
    </lineage>
</organism>
<keyword evidence="3" id="KW-0732">Signal</keyword>
<keyword evidence="4" id="KW-0677">Repeat</keyword>
<proteinExistence type="predicted"/>
<dbReference type="PANTHER" id="PTHR10827:SF52">
    <property type="entry name" value="IP16409P"/>
    <property type="match status" value="1"/>
</dbReference>
<reference evidence="13" key="1">
    <citation type="submission" date="2020-04" db="EMBL/GenBank/DDBJ databases">
        <authorList>
            <person name="Alioto T."/>
            <person name="Alioto T."/>
            <person name="Gomez Garrido J."/>
        </authorList>
    </citation>
    <scope>NUCLEOTIDE SEQUENCE</scope>
    <source>
        <strain evidence="13">A484AB</strain>
    </source>
</reference>
<evidence type="ECO:0000313" key="13">
    <source>
        <dbReference type="EMBL" id="CAB3989731.1"/>
    </source>
</evidence>
<dbReference type="InterPro" id="IPR018247">
    <property type="entry name" value="EF_Hand_1_Ca_BS"/>
</dbReference>
<comment type="caution">
    <text evidence="13">The sequence shown here is derived from an EMBL/GenBank/DDBJ whole genome shotgun (WGS) entry which is preliminary data.</text>
</comment>
<dbReference type="GO" id="GO:0015031">
    <property type="term" value="P:protein transport"/>
    <property type="evidence" value="ECO:0007669"/>
    <property type="project" value="UniProtKB-ARBA"/>
</dbReference>
<dbReference type="InterPro" id="IPR002048">
    <property type="entry name" value="EF_hand_dom"/>
</dbReference>
<evidence type="ECO:0000256" key="5">
    <source>
        <dbReference type="ARBA" id="ARBA00022824"/>
    </source>
</evidence>
<dbReference type="Proteomes" id="UP001152795">
    <property type="component" value="Unassembled WGS sequence"/>
</dbReference>
<dbReference type="AlphaFoldDB" id="A0A6S7GZN6"/>
<keyword evidence="7" id="KW-0325">Glycoprotein</keyword>
<evidence type="ECO:0000256" key="8">
    <source>
        <dbReference type="ARBA" id="ARBA00023186"/>
    </source>
</evidence>
<evidence type="ECO:0000256" key="7">
    <source>
        <dbReference type="ARBA" id="ARBA00023180"/>
    </source>
</evidence>
<keyword evidence="14" id="KW-1185">Reference proteome</keyword>
<dbReference type="InterPro" id="IPR011992">
    <property type="entry name" value="EF-hand-dom_pair"/>
</dbReference>
<sequence length="302" mass="35901">MMIPYKVFTFVLFATTITLVIASKHFQKIKRSTSHNHDLHKDHVTFLGEEAAREFYGLTQKESVRRLRMLVPRIDINKDSFVDEDELVIWIRHKLQPWTVHEDIDAIYHDIDANFDNQITWDEYMENVFGFPESEKEKKWSRENLNKYIEDDRLKWKYADKNQDKNLTREEFEFFHHPREHGAMSEYIAVVEINEHDKDRDGFLSLTEYLDSIHAPAFATLDTKNFHEILDLNHDGKLDMAEVEIWKKPRSYDKAEDEAIHLMGYADENGDSKLTVDEFSTNYHIFVGSYSTRFGQVLHDEF</sequence>
<protein>
    <recommendedName>
        <fullName evidence="11">Reticulocalbin-3</fullName>
    </recommendedName>
</protein>
<evidence type="ECO:0000256" key="6">
    <source>
        <dbReference type="ARBA" id="ARBA00022837"/>
    </source>
</evidence>
<feature type="domain" description="EF-hand" evidence="12">
    <location>
        <begin position="229"/>
        <end position="281"/>
    </location>
</feature>
<dbReference type="Pfam" id="PF13499">
    <property type="entry name" value="EF-hand_7"/>
    <property type="match status" value="1"/>
</dbReference>
<keyword evidence="2" id="KW-0479">Metal-binding</keyword>
<dbReference type="EMBL" id="CACRXK020001542">
    <property type="protein sequence ID" value="CAB3989731.1"/>
    <property type="molecule type" value="Genomic_DNA"/>
</dbReference>
<dbReference type="PROSITE" id="PS00018">
    <property type="entry name" value="EF_HAND_1"/>
    <property type="match status" value="3"/>
</dbReference>
<accession>A0A6S7GZN6</accession>
<comment type="subcellular location">
    <subcellularLocation>
        <location evidence="1">Endoplasmic reticulum lumen</location>
    </subcellularLocation>
</comment>
<evidence type="ECO:0000313" key="14">
    <source>
        <dbReference type="Proteomes" id="UP001152795"/>
    </source>
</evidence>
<name>A0A6S7GZN6_PARCT</name>
<dbReference type="SUPFAM" id="SSF47473">
    <property type="entry name" value="EF-hand"/>
    <property type="match status" value="2"/>
</dbReference>
<dbReference type="GO" id="GO:0005788">
    <property type="term" value="C:endoplasmic reticulum lumen"/>
    <property type="evidence" value="ECO:0007669"/>
    <property type="project" value="UniProtKB-SubCell"/>
</dbReference>
<evidence type="ECO:0000256" key="1">
    <source>
        <dbReference type="ARBA" id="ARBA00004319"/>
    </source>
</evidence>
<evidence type="ECO:0000256" key="9">
    <source>
        <dbReference type="ARBA" id="ARBA00056975"/>
    </source>
</evidence>
<dbReference type="OrthoDB" id="293868at2759"/>
<keyword evidence="8" id="KW-0143">Chaperone</keyword>
<keyword evidence="6" id="KW-0106">Calcium</keyword>
<keyword evidence="5" id="KW-0256">Endoplasmic reticulum</keyword>
<evidence type="ECO:0000256" key="11">
    <source>
        <dbReference type="ARBA" id="ARBA00072696"/>
    </source>
</evidence>
<evidence type="ECO:0000256" key="10">
    <source>
        <dbReference type="ARBA" id="ARBA00063143"/>
    </source>
</evidence>
<dbReference type="FunFam" id="1.10.238.10:FF:000104">
    <property type="entry name" value="calumenin isoform X1"/>
    <property type="match status" value="1"/>
</dbReference>
<comment type="function">
    <text evidence="9">Probable molecular chaperone assisting protein biosynthesis and transport in the endoplasmic reticulum. Required for the proper biosynthesis and transport of pulmonary surfactant-associated protein A/SP-A, pulmonary surfactant-associated protein D/SP-D and the lipid transporter ABCA3. By regulating both the proper expression and the degradation through the endoplasmic reticulum-associated protein degradation pathway of these proteins plays a crucial role in pulmonary surfactant homeostasis. Has an anti-fibrotic activity by negatively regulating the secretion of type I and type III collagens. This calcium-binding protein also transiently associates with immature PCSK6 and regulates its secretion.</text>
</comment>
<evidence type="ECO:0000256" key="2">
    <source>
        <dbReference type="ARBA" id="ARBA00022723"/>
    </source>
</evidence>